<protein>
    <submittedName>
        <fullName evidence="2">Uncharacterized protein</fullName>
    </submittedName>
</protein>
<dbReference type="EMBL" id="SEOQ01000110">
    <property type="protein sequence ID" value="TFY70298.1"/>
    <property type="molecule type" value="Genomic_DNA"/>
</dbReference>
<sequence>MLITPPPPPLAISNQRRCASPETLVPSPLPELYSLLLLFHHAAFFPEPTVLLLSPPPHLFFAPVLPIPSPVLVASVHLSPAMSPASRLCLAAPLVPSPPAASLVIVHRPSPSSRALRLVAHAPFSKQQQRTGRLSPRKNLAAAVADPIQFQMPPARHDGIPLDIHHMLPATQVARSPGSLLATVPRPQPNPIPAPLPRLIVSVGFPQPTSPSTTSASANALSNGAPTPDRAHTKRQSASVPTAKRLAKGNSGPPAVPRPAPTRVCSACAFHIADYAYGYAYGPGPPHPPPSNSNREEGRLIASPPFAHATVLRPQTPVSRLCPDHASTIGYGPQRSGAPSAPARTETPSSCAAAAAVATLALASPIPRLPLRASVACSVQAGGQGWWHRRCGLALARWELGMRCYVLALALADKSWHLPNRGRTPHLPSEFPPARWNKRCCVSSANAKFQCCTSCIRRTGSWVLGLVGAFLCCRRRRRRSDLSASALICAVDHPSDALMADEDEDEDEDKPTAAHWRLLSAQFLRTPNVEHRAPSTGHRSHYSYH</sequence>
<reference evidence="2 3" key="1">
    <citation type="submission" date="2019-02" db="EMBL/GenBank/DDBJ databases">
        <title>Genome sequencing of the rare red list fungi Dentipellis fragilis.</title>
        <authorList>
            <person name="Buettner E."/>
            <person name="Kellner H."/>
        </authorList>
    </citation>
    <scope>NUCLEOTIDE SEQUENCE [LARGE SCALE GENOMIC DNA]</scope>
    <source>
        <strain evidence="2 3">DSM 105465</strain>
    </source>
</reference>
<organism evidence="2 3">
    <name type="scientific">Dentipellis fragilis</name>
    <dbReference type="NCBI Taxonomy" id="205917"/>
    <lineage>
        <taxon>Eukaryota</taxon>
        <taxon>Fungi</taxon>
        <taxon>Dikarya</taxon>
        <taxon>Basidiomycota</taxon>
        <taxon>Agaricomycotina</taxon>
        <taxon>Agaricomycetes</taxon>
        <taxon>Russulales</taxon>
        <taxon>Hericiaceae</taxon>
        <taxon>Dentipellis</taxon>
    </lineage>
</organism>
<evidence type="ECO:0000313" key="2">
    <source>
        <dbReference type="EMBL" id="TFY70298.1"/>
    </source>
</evidence>
<gene>
    <name evidence="2" type="ORF">EVG20_g2698</name>
</gene>
<name>A0A4Y9Z8Z7_9AGAM</name>
<evidence type="ECO:0000256" key="1">
    <source>
        <dbReference type="SAM" id="MobiDB-lite"/>
    </source>
</evidence>
<dbReference type="AlphaFoldDB" id="A0A4Y9Z8Z7"/>
<comment type="caution">
    <text evidence="2">The sequence shown here is derived from an EMBL/GenBank/DDBJ whole genome shotgun (WGS) entry which is preliminary data.</text>
</comment>
<evidence type="ECO:0000313" key="3">
    <source>
        <dbReference type="Proteomes" id="UP000298327"/>
    </source>
</evidence>
<feature type="region of interest" description="Disordered" evidence="1">
    <location>
        <begin position="204"/>
        <end position="260"/>
    </location>
</feature>
<proteinExistence type="predicted"/>
<accession>A0A4Y9Z8Z7</accession>
<keyword evidence="3" id="KW-1185">Reference proteome</keyword>
<dbReference type="Proteomes" id="UP000298327">
    <property type="component" value="Unassembled WGS sequence"/>
</dbReference>
<feature type="compositionally biased region" description="Low complexity" evidence="1">
    <location>
        <begin position="210"/>
        <end position="226"/>
    </location>
</feature>